<reference evidence="1" key="1">
    <citation type="submission" date="2023-04" db="EMBL/GenBank/DDBJ databases">
        <title>Draft Genome sequencing of Naganishia species isolated from polar environments using Oxford Nanopore Technology.</title>
        <authorList>
            <person name="Leo P."/>
            <person name="Venkateswaran K."/>
        </authorList>
    </citation>
    <scope>NUCLEOTIDE SEQUENCE</scope>
    <source>
        <strain evidence="1">MNA-CCFEE 5423</strain>
    </source>
</reference>
<gene>
    <name evidence="1" type="ORF">QFC21_006052</name>
</gene>
<evidence type="ECO:0000313" key="2">
    <source>
        <dbReference type="Proteomes" id="UP001227268"/>
    </source>
</evidence>
<dbReference type="EMBL" id="JASBWT010000026">
    <property type="protein sequence ID" value="KAJ9094226.1"/>
    <property type="molecule type" value="Genomic_DNA"/>
</dbReference>
<accession>A0ACC2V6E9</accession>
<proteinExistence type="predicted"/>
<sequence length="211" mass="24380">MTEGFKQSIEYLYRGIPSLSLSLTDTPIQYLRIRRDVLDIADYDLLVGSFDELLHQRQDVRLNIRMNVCQISIDQLTERMPAMATIAKKHWPRVMKTLLEHEMSAQALSNPNGPAQEAEELLWHLSDEDSEFEDHNNDDDRDYARLKSLIFIEISNGRLHESLRVSLKVLPRTTLENESYGGFRLVLANARGEKAYDQTYDLARCDILPNV</sequence>
<name>A0ACC2V6E9_9TREE</name>
<organism evidence="1 2">
    <name type="scientific">Naganishia friedmannii</name>
    <dbReference type="NCBI Taxonomy" id="89922"/>
    <lineage>
        <taxon>Eukaryota</taxon>
        <taxon>Fungi</taxon>
        <taxon>Dikarya</taxon>
        <taxon>Basidiomycota</taxon>
        <taxon>Agaricomycotina</taxon>
        <taxon>Tremellomycetes</taxon>
        <taxon>Filobasidiales</taxon>
        <taxon>Filobasidiaceae</taxon>
        <taxon>Naganishia</taxon>
    </lineage>
</organism>
<dbReference type="Proteomes" id="UP001227268">
    <property type="component" value="Unassembled WGS sequence"/>
</dbReference>
<keyword evidence="2" id="KW-1185">Reference proteome</keyword>
<evidence type="ECO:0000313" key="1">
    <source>
        <dbReference type="EMBL" id="KAJ9094226.1"/>
    </source>
</evidence>
<comment type="caution">
    <text evidence="1">The sequence shown here is derived from an EMBL/GenBank/DDBJ whole genome shotgun (WGS) entry which is preliminary data.</text>
</comment>
<protein>
    <submittedName>
        <fullName evidence="1">Uncharacterized protein</fullName>
    </submittedName>
</protein>